<dbReference type="InterPro" id="IPR001463">
    <property type="entry name" value="Na/Ala_symport"/>
</dbReference>
<protein>
    <submittedName>
        <fullName evidence="9">Putative amino-acid transport protein</fullName>
    </submittedName>
</protein>
<dbReference type="PANTHER" id="PTHR30330">
    <property type="entry name" value="AGSS FAMILY TRANSPORTER, SODIUM-ALANINE"/>
    <property type="match status" value="1"/>
</dbReference>
<keyword evidence="6 8" id="KW-1133">Transmembrane helix</keyword>
<evidence type="ECO:0000256" key="3">
    <source>
        <dbReference type="ARBA" id="ARBA00022448"/>
    </source>
</evidence>
<evidence type="ECO:0000313" key="9">
    <source>
        <dbReference type="EMBL" id="EOD00975.1"/>
    </source>
</evidence>
<evidence type="ECO:0000256" key="2">
    <source>
        <dbReference type="ARBA" id="ARBA00009261"/>
    </source>
</evidence>
<dbReference type="PANTHER" id="PTHR30330:SF7">
    <property type="entry name" value="SODIUM_PROTON-DEPENDENT ALANINE CARRIER PROTEIN YRBD-RELATED"/>
    <property type="match status" value="1"/>
</dbReference>
<evidence type="ECO:0000256" key="6">
    <source>
        <dbReference type="ARBA" id="ARBA00022989"/>
    </source>
</evidence>
<proteinExistence type="inferred from homology"/>
<dbReference type="RefSeq" id="WP_006310692.1">
    <property type="nucleotide sequence ID" value="NZ_ARZA01000093.1"/>
</dbReference>
<dbReference type="PATRIC" id="fig|1304284.3.peg.945"/>
<feature type="transmembrane region" description="Helical" evidence="8">
    <location>
        <begin position="179"/>
        <end position="203"/>
    </location>
</feature>
<dbReference type="GO" id="GO:0005886">
    <property type="term" value="C:plasma membrane"/>
    <property type="evidence" value="ECO:0007669"/>
    <property type="project" value="UniProtKB-SubCell"/>
</dbReference>
<keyword evidence="7 8" id="KW-0472">Membrane</keyword>
<feature type="transmembrane region" description="Helical" evidence="8">
    <location>
        <begin position="359"/>
        <end position="380"/>
    </location>
</feature>
<dbReference type="eggNOG" id="COG1115">
    <property type="taxonomic scope" value="Bacteria"/>
</dbReference>
<dbReference type="EMBL" id="ARZA01000093">
    <property type="protein sequence ID" value="EOD00975.1"/>
    <property type="molecule type" value="Genomic_DNA"/>
</dbReference>
<keyword evidence="10" id="KW-1185">Reference proteome</keyword>
<accession>R1CFB5</accession>
<evidence type="ECO:0000256" key="1">
    <source>
        <dbReference type="ARBA" id="ARBA00004651"/>
    </source>
</evidence>
<comment type="subcellular location">
    <subcellularLocation>
        <location evidence="1">Cell membrane</location>
        <topology evidence="1">Multi-pass membrane protein</topology>
    </subcellularLocation>
</comment>
<dbReference type="GO" id="GO:0005283">
    <property type="term" value="F:amino acid:sodium symporter activity"/>
    <property type="evidence" value="ECO:0007669"/>
    <property type="project" value="InterPro"/>
</dbReference>
<feature type="transmembrane region" description="Helical" evidence="8">
    <location>
        <begin position="153"/>
        <end position="172"/>
    </location>
</feature>
<feature type="transmembrane region" description="Helical" evidence="8">
    <location>
        <begin position="267"/>
        <end position="289"/>
    </location>
</feature>
<keyword evidence="3" id="KW-0813">Transport</keyword>
<feature type="transmembrane region" description="Helical" evidence="8">
    <location>
        <begin position="69"/>
        <end position="90"/>
    </location>
</feature>
<sequence length="426" mass="47278">MILAALYVNYRRRQYFNVISKKDTTKLEFSKIKNALSISLSSKIGTGAVIGILAAMWKASDNGVGGEGIVLWVFIGMALLVPLTYSEVFFSQIVKKEPRQFIEHYISKKAGAIYAVCLAILYSFGFAGFQFTGVQSVVNLFAKQNFNYEFTPSGRLFFVVLPILIFVSIVVLSKSYKLFVNVLGSMVSFLIVLYAVFFIVFAFLTRDFIPEYLSLIWKDFLTFRSATMGIPIGLIVGFQRIIQTSETGLGTSALASSDRLNSSRREAMLQAVATIITICNAIIITSYVFSYGKYYGTGIVLSGNGLERISSYLQSAYQVTGYLGEGIIIAFFLSCGFTTVLSSFHFINTSIGISENKRIVFYICLITASGLLSVSNFDVIFDAVDLLMFIVASINIIALSIFATRDINKYDIRKMQNKNNNTKKVA</sequence>
<dbReference type="Pfam" id="PF01235">
    <property type="entry name" value="Na_Ala_symp"/>
    <property type="match status" value="1"/>
</dbReference>
<dbReference type="AlphaFoldDB" id="R1CFB5"/>
<evidence type="ECO:0000256" key="8">
    <source>
        <dbReference type="SAM" id="Phobius"/>
    </source>
</evidence>
<dbReference type="OrthoDB" id="7056422at2"/>
<keyword evidence="5 8" id="KW-0812">Transmembrane</keyword>
<evidence type="ECO:0000256" key="5">
    <source>
        <dbReference type="ARBA" id="ARBA00022692"/>
    </source>
</evidence>
<dbReference type="PRINTS" id="PR00175">
    <property type="entry name" value="NAALASMPORT"/>
</dbReference>
<feature type="transmembrane region" description="Helical" evidence="8">
    <location>
        <begin position="111"/>
        <end position="133"/>
    </location>
</feature>
<dbReference type="STRING" id="1304284.L21TH_0960"/>
<feature type="transmembrane region" description="Helical" evidence="8">
    <location>
        <begin position="35"/>
        <end position="57"/>
    </location>
</feature>
<keyword evidence="4" id="KW-1003">Cell membrane</keyword>
<reference evidence="9 10" key="1">
    <citation type="journal article" date="2015" name="Geomicrobiol. J.">
        <title>Caldisalinibacter kiritimatiensis gen. nov., sp. nov., a moderately thermohalophilic thiosulfate-reducing bacterium from a hypersaline microbial mat.</title>
        <authorList>
            <person name="Ben Hania W."/>
            <person name="Joseph M."/>
            <person name="Fiebig A."/>
            <person name="Bunk B."/>
            <person name="Klenk H.-P."/>
            <person name="Fardeau M.-L."/>
            <person name="Spring S."/>
        </authorList>
    </citation>
    <scope>NUCLEOTIDE SEQUENCE [LARGE SCALE GENOMIC DNA]</scope>
    <source>
        <strain evidence="9 10">L21-TH-D2</strain>
    </source>
</reference>
<comment type="caution">
    <text evidence="9">The sequence shown here is derived from an EMBL/GenBank/DDBJ whole genome shotgun (WGS) entry which is preliminary data.</text>
</comment>
<evidence type="ECO:0000256" key="7">
    <source>
        <dbReference type="ARBA" id="ARBA00023136"/>
    </source>
</evidence>
<feature type="transmembrane region" description="Helical" evidence="8">
    <location>
        <begin position="223"/>
        <end position="242"/>
    </location>
</feature>
<comment type="similarity">
    <text evidence="2">Belongs to the alanine or glycine:cation symporter (AGCS) (TC 2.A.25) family.</text>
</comment>
<feature type="transmembrane region" description="Helical" evidence="8">
    <location>
        <begin position="386"/>
        <end position="404"/>
    </location>
</feature>
<dbReference type="Proteomes" id="UP000013378">
    <property type="component" value="Unassembled WGS sequence"/>
</dbReference>
<evidence type="ECO:0000256" key="4">
    <source>
        <dbReference type="ARBA" id="ARBA00022475"/>
    </source>
</evidence>
<feature type="transmembrane region" description="Helical" evidence="8">
    <location>
        <begin position="327"/>
        <end position="347"/>
    </location>
</feature>
<gene>
    <name evidence="9" type="ORF">L21TH_0960</name>
</gene>
<name>R1CFB5_9FIRM</name>
<organism evidence="9 10">
    <name type="scientific">Caldisalinibacter kiritimatiensis</name>
    <dbReference type="NCBI Taxonomy" id="1304284"/>
    <lineage>
        <taxon>Bacteria</taxon>
        <taxon>Bacillati</taxon>
        <taxon>Bacillota</taxon>
        <taxon>Tissierellia</taxon>
        <taxon>Tissierellales</taxon>
        <taxon>Thermohalobacteraceae</taxon>
        <taxon>Caldisalinibacter</taxon>
    </lineage>
</organism>
<evidence type="ECO:0000313" key="10">
    <source>
        <dbReference type="Proteomes" id="UP000013378"/>
    </source>
</evidence>